<keyword evidence="4" id="KW-0813">Transport</keyword>
<name>C6HXQ6_9BACT</name>
<evidence type="ECO:0000313" key="12">
    <source>
        <dbReference type="EMBL" id="EES52518.1"/>
    </source>
</evidence>
<evidence type="ECO:0000256" key="1">
    <source>
        <dbReference type="ARBA" id="ARBA00004651"/>
    </source>
</evidence>
<dbReference type="Proteomes" id="UP000009374">
    <property type="component" value="Unassembled WGS sequence"/>
</dbReference>
<comment type="subcellular location">
    <subcellularLocation>
        <location evidence="1 10">Cell membrane</location>
        <topology evidence="1 10">Multi-pass membrane protein</topology>
    </subcellularLocation>
</comment>
<evidence type="ECO:0000259" key="11">
    <source>
        <dbReference type="PROSITE" id="PS50928"/>
    </source>
</evidence>
<reference evidence="12 13" key="1">
    <citation type="journal article" date="2009" name="Appl. Environ. Microbiol.">
        <title>Community genomic and proteomic analyses of chemoautotrophic iron-oxidizing "Leptospirillum rubarum" (Group II) and "Leptospirillum ferrodiazotrophum" (Group III) bacteria in acid mine drainage biofilms.</title>
        <authorList>
            <person name="Goltsman D.S."/>
            <person name="Denef V.J."/>
            <person name="Singer S.W."/>
            <person name="VerBerkmoes N.C."/>
            <person name="Lefsrud M."/>
            <person name="Mueller R.S."/>
            <person name="Dick G.J."/>
            <person name="Sun C.L."/>
            <person name="Wheeler K.E."/>
            <person name="Zemla A."/>
            <person name="Baker B.J."/>
            <person name="Hauser L."/>
            <person name="Land M."/>
            <person name="Shah M.B."/>
            <person name="Thelen M.P."/>
            <person name="Hettich R.L."/>
            <person name="Banfield J.F."/>
        </authorList>
    </citation>
    <scope>NUCLEOTIDE SEQUENCE [LARGE SCALE GENOMIC DNA]</scope>
</reference>
<dbReference type="NCBIfam" id="TIGR00974">
    <property type="entry name" value="3a0107s02c"/>
    <property type="match status" value="1"/>
</dbReference>
<organism evidence="12 13">
    <name type="scientific">Leptospirillum ferrodiazotrophum</name>
    <dbReference type="NCBI Taxonomy" id="412449"/>
    <lineage>
        <taxon>Bacteria</taxon>
        <taxon>Pseudomonadati</taxon>
        <taxon>Nitrospirota</taxon>
        <taxon>Nitrospiria</taxon>
        <taxon>Nitrospirales</taxon>
        <taxon>Nitrospiraceae</taxon>
        <taxon>Leptospirillum</taxon>
    </lineage>
</organism>
<dbReference type="PANTHER" id="PTHR42922">
    <property type="entry name" value="PHOSPHATE TRANSPORT SYSTEM PERMEASE PROTEIN PSTA"/>
    <property type="match status" value="1"/>
</dbReference>
<dbReference type="CDD" id="cd06261">
    <property type="entry name" value="TM_PBP2"/>
    <property type="match status" value="1"/>
</dbReference>
<feature type="transmembrane region" description="Helical" evidence="10">
    <location>
        <begin position="80"/>
        <end position="103"/>
    </location>
</feature>
<dbReference type="Pfam" id="PF00528">
    <property type="entry name" value="BPD_transp_1"/>
    <property type="match status" value="1"/>
</dbReference>
<keyword evidence="13" id="KW-1185">Reference proteome</keyword>
<feature type="transmembrane region" description="Helical" evidence="10">
    <location>
        <begin position="198"/>
        <end position="219"/>
    </location>
</feature>
<keyword evidence="7 10" id="KW-0812">Transmembrane</keyword>
<dbReference type="InterPro" id="IPR051408">
    <property type="entry name" value="Phosphate_transprt_permease"/>
</dbReference>
<dbReference type="Gene3D" id="1.10.3720.10">
    <property type="entry name" value="MetI-like"/>
    <property type="match status" value="1"/>
</dbReference>
<keyword evidence="5 10" id="KW-1003">Cell membrane</keyword>
<evidence type="ECO:0000256" key="7">
    <source>
        <dbReference type="ARBA" id="ARBA00022692"/>
    </source>
</evidence>
<accession>C6HXQ6</accession>
<dbReference type="InterPro" id="IPR035906">
    <property type="entry name" value="MetI-like_sf"/>
</dbReference>
<proteinExistence type="inferred from homology"/>
<evidence type="ECO:0000256" key="4">
    <source>
        <dbReference type="ARBA" id="ARBA00022448"/>
    </source>
</evidence>
<dbReference type="InterPro" id="IPR000515">
    <property type="entry name" value="MetI-like"/>
</dbReference>
<sequence>MAEARLPEKGLSYYRQIRNIVLGSITGLAFLVAVTPLLAIIYVAYDRGKEALSLSFVTTMPSGFPVGIEGGILNGIAGSLILIVLASLLSVPVGVWAGLYLWDQSHTRLAGVTRLLSDLLLGVPSVIWGVVGFYVFSTNTGWGLHWGFSGLAAGLTLGFIMIPIVTRVTEQALRDVPRSYIEGALALGATRFQVMRDLAIPAAITGIGTGILLGVLNVLGQTAPLVFTNYYNTGIPHSLVGSNGSVGDLAMQIFIYIHEPSKALHVKAMAAALVLTVIVLLLDMGIRLLSWGSRKYARKG</sequence>
<feature type="transmembrane region" description="Helical" evidence="10">
    <location>
        <begin position="142"/>
        <end position="165"/>
    </location>
</feature>
<feature type="domain" description="ABC transmembrane type-1" evidence="11">
    <location>
        <begin position="76"/>
        <end position="286"/>
    </location>
</feature>
<dbReference type="EMBL" id="GG693875">
    <property type="protein sequence ID" value="EES52518.1"/>
    <property type="molecule type" value="Genomic_DNA"/>
</dbReference>
<keyword evidence="8 10" id="KW-1133">Transmembrane helix</keyword>
<dbReference type="SUPFAM" id="SSF161098">
    <property type="entry name" value="MetI-like"/>
    <property type="match status" value="1"/>
</dbReference>
<evidence type="ECO:0000313" key="13">
    <source>
        <dbReference type="Proteomes" id="UP000009374"/>
    </source>
</evidence>
<evidence type="ECO:0000256" key="6">
    <source>
        <dbReference type="ARBA" id="ARBA00022592"/>
    </source>
</evidence>
<dbReference type="PROSITE" id="PS50928">
    <property type="entry name" value="ABC_TM1"/>
    <property type="match status" value="1"/>
</dbReference>
<keyword evidence="6" id="KW-0592">Phosphate transport</keyword>
<dbReference type="AlphaFoldDB" id="C6HXQ6"/>
<evidence type="ECO:0000256" key="8">
    <source>
        <dbReference type="ARBA" id="ARBA00022989"/>
    </source>
</evidence>
<feature type="transmembrane region" description="Helical" evidence="10">
    <location>
        <begin position="115"/>
        <end position="136"/>
    </location>
</feature>
<evidence type="ECO:0000256" key="2">
    <source>
        <dbReference type="ARBA" id="ARBA00007069"/>
    </source>
</evidence>
<feature type="transmembrane region" description="Helical" evidence="10">
    <location>
        <begin position="268"/>
        <end position="289"/>
    </location>
</feature>
<keyword evidence="9 10" id="KW-0472">Membrane</keyword>
<evidence type="ECO:0000256" key="5">
    <source>
        <dbReference type="ARBA" id="ARBA00022475"/>
    </source>
</evidence>
<dbReference type="GO" id="GO:0035435">
    <property type="term" value="P:phosphate ion transmembrane transport"/>
    <property type="evidence" value="ECO:0007669"/>
    <property type="project" value="InterPro"/>
</dbReference>
<protein>
    <recommendedName>
        <fullName evidence="3 10">Phosphate transport system permease protein PstA</fullName>
    </recommendedName>
</protein>
<feature type="transmembrane region" description="Helical" evidence="10">
    <location>
        <begin position="20"/>
        <end position="45"/>
    </location>
</feature>
<evidence type="ECO:0000256" key="3">
    <source>
        <dbReference type="ARBA" id="ARBA00016864"/>
    </source>
</evidence>
<dbReference type="PANTHER" id="PTHR42922:SF1">
    <property type="entry name" value="PHOSPHATE TRANSPORT SYSTEM PERMEASE PROTEIN PSTA"/>
    <property type="match status" value="1"/>
</dbReference>
<evidence type="ECO:0000256" key="9">
    <source>
        <dbReference type="ARBA" id="ARBA00023136"/>
    </source>
</evidence>
<dbReference type="InterPro" id="IPR005672">
    <property type="entry name" value="Phosphate_PstA"/>
</dbReference>
<dbReference type="GO" id="GO:0005315">
    <property type="term" value="F:phosphate transmembrane transporter activity"/>
    <property type="evidence" value="ECO:0007669"/>
    <property type="project" value="InterPro"/>
</dbReference>
<evidence type="ECO:0000256" key="10">
    <source>
        <dbReference type="RuleBase" id="RU363043"/>
    </source>
</evidence>
<comment type="similarity">
    <text evidence="2 10">Belongs to the binding-protein-dependent transport system permease family. CysTW subfamily.</text>
</comment>
<dbReference type="GO" id="GO:0005886">
    <property type="term" value="C:plasma membrane"/>
    <property type="evidence" value="ECO:0007669"/>
    <property type="project" value="UniProtKB-SubCell"/>
</dbReference>
<gene>
    <name evidence="12" type="ORF">UBAL3_93200015</name>
</gene>